<keyword evidence="2" id="KW-1185">Reference proteome</keyword>
<organism evidence="1 2">
    <name type="scientific">Leptospira tipperaryensis</name>
    <dbReference type="NCBI Taxonomy" id="2564040"/>
    <lineage>
        <taxon>Bacteria</taxon>
        <taxon>Pseudomonadati</taxon>
        <taxon>Spirochaetota</taxon>
        <taxon>Spirochaetia</taxon>
        <taxon>Leptospirales</taxon>
        <taxon>Leptospiraceae</taxon>
        <taxon>Leptospira</taxon>
    </lineage>
</organism>
<evidence type="ECO:0000313" key="1">
    <source>
        <dbReference type="EMBL" id="AOP32575.1"/>
    </source>
</evidence>
<dbReference type="OrthoDB" id="344832at2"/>
<name>A0A1D7USP4_9LEPT</name>
<gene>
    <name evidence="1" type="ORF">A0128_00990</name>
</gene>
<sequence length="240" mass="27469">MEKIYVYSSVSLDEFPLSNLHAIQLEVELFNRDKSEIEKKKIYQGIFFPPEGLKFEAGELKPFSLSEKADRGLISVPEDQKIEDDKLVPKNPLELLQCGLLTISEYKEKKIQQINSKFDAAMEKILCRYSKTEPLFWPILSTQAKVWIEANLEEKEILKHTLVALTSESMSEEDDDITELANTILTKSGSFEAYNGICKRMKKEWITQVKNNTKTNVTVLYDELESIAIEYPVFEGASNG</sequence>
<dbReference type="KEGG" id="laj:A0128_00990"/>
<protein>
    <submittedName>
        <fullName evidence="1">Uncharacterized protein</fullName>
    </submittedName>
</protein>
<dbReference type="AlphaFoldDB" id="A0A1D7USP4"/>
<dbReference type="RefSeq" id="WP_069605825.1">
    <property type="nucleotide sequence ID" value="NZ_CP015217.1"/>
</dbReference>
<dbReference type="Proteomes" id="UP000094197">
    <property type="component" value="Chromosome 1"/>
</dbReference>
<accession>A0A1D7USP4</accession>
<reference evidence="1 2" key="1">
    <citation type="submission" date="2016-04" db="EMBL/GenBank/DDBJ databases">
        <title>Complete genome seqeunce of Leptospira alstonii serovar Room22.</title>
        <authorList>
            <person name="Nally J.E."/>
            <person name="Bayles D.O."/>
            <person name="Hurley D."/>
            <person name="Fanning S."/>
            <person name="McMahon B.J."/>
            <person name="Arent Z."/>
        </authorList>
    </citation>
    <scope>NUCLEOTIDE SEQUENCE [LARGE SCALE GENOMIC DNA]</scope>
    <source>
        <strain evidence="1 2">GWTS #1</strain>
    </source>
</reference>
<dbReference type="EMBL" id="CP015217">
    <property type="protein sequence ID" value="AOP32575.1"/>
    <property type="molecule type" value="Genomic_DNA"/>
</dbReference>
<proteinExistence type="predicted"/>
<evidence type="ECO:0000313" key="2">
    <source>
        <dbReference type="Proteomes" id="UP000094197"/>
    </source>
</evidence>